<dbReference type="InterPro" id="IPR011257">
    <property type="entry name" value="DNA_glycosylase"/>
</dbReference>
<keyword evidence="5" id="KW-0227">DNA damage</keyword>
<evidence type="ECO:0000256" key="7">
    <source>
        <dbReference type="ARBA" id="ARBA00023004"/>
    </source>
</evidence>
<dbReference type="Gene3D" id="1.10.1670.10">
    <property type="entry name" value="Helix-hairpin-Helix base-excision DNA repair enzymes (C-terminal)"/>
    <property type="match status" value="1"/>
</dbReference>
<keyword evidence="13" id="KW-0456">Lyase</keyword>
<dbReference type="CDD" id="cd00056">
    <property type="entry name" value="ENDO3c"/>
    <property type="match status" value="1"/>
</dbReference>
<reference evidence="13" key="1">
    <citation type="submission" date="2020-02" db="EMBL/GenBank/DDBJ databases">
        <authorList>
            <person name="Meier V. D."/>
        </authorList>
    </citation>
    <scope>NUCLEOTIDE SEQUENCE</scope>
    <source>
        <strain evidence="13">AVDCRST_MAG04</strain>
    </source>
</reference>
<dbReference type="GO" id="GO:0051539">
    <property type="term" value="F:4 iron, 4 sulfur cluster binding"/>
    <property type="evidence" value="ECO:0007669"/>
    <property type="project" value="UniProtKB-KW"/>
</dbReference>
<dbReference type="PANTHER" id="PTHR47203:SF1">
    <property type="entry name" value="HYPOTHETICAL BASE EXCISION DNA REPAIR PROTEIN (EUROFUNG)"/>
    <property type="match status" value="1"/>
</dbReference>
<name>A0A6J4HYL1_9PROT</name>
<keyword evidence="13" id="KW-0540">Nuclease</keyword>
<evidence type="ECO:0000256" key="10">
    <source>
        <dbReference type="ARBA" id="ARBA00023295"/>
    </source>
</evidence>
<keyword evidence="9" id="KW-0234">DNA repair</keyword>
<proteinExistence type="inferred from homology"/>
<dbReference type="GO" id="GO:0019104">
    <property type="term" value="F:DNA N-glycosylase activity"/>
    <property type="evidence" value="ECO:0007669"/>
    <property type="project" value="UniProtKB-ARBA"/>
</dbReference>
<dbReference type="Gene3D" id="1.10.340.30">
    <property type="entry name" value="Hypothetical protein, domain 2"/>
    <property type="match status" value="1"/>
</dbReference>
<feature type="region of interest" description="Disordered" evidence="11">
    <location>
        <begin position="246"/>
        <end position="266"/>
    </location>
</feature>
<dbReference type="PANTHER" id="PTHR47203">
    <property type="match status" value="1"/>
</dbReference>
<keyword evidence="3" id="KW-0004">4Fe-4S</keyword>
<dbReference type="InterPro" id="IPR003265">
    <property type="entry name" value="HhH-GPD_domain"/>
</dbReference>
<dbReference type="Pfam" id="PF00633">
    <property type="entry name" value="HHH"/>
    <property type="match status" value="1"/>
</dbReference>
<dbReference type="EMBL" id="CADCTL010000093">
    <property type="protein sequence ID" value="CAA9235251.1"/>
    <property type="molecule type" value="Genomic_DNA"/>
</dbReference>
<evidence type="ECO:0000256" key="4">
    <source>
        <dbReference type="ARBA" id="ARBA00022723"/>
    </source>
</evidence>
<comment type="cofactor">
    <cofactor evidence="1">
        <name>[4Fe-4S] cluster</name>
        <dbReference type="ChEBI" id="CHEBI:49883"/>
    </cofactor>
</comment>
<keyword evidence="4" id="KW-0479">Metal-binding</keyword>
<gene>
    <name evidence="13" type="ORF">AVDCRST_MAG04-1333</name>
</gene>
<protein>
    <submittedName>
        <fullName evidence="13">Endonuclease III</fullName>
        <ecNumber evidence="13">4.2.99.18</ecNumber>
    </submittedName>
</protein>
<evidence type="ECO:0000256" key="9">
    <source>
        <dbReference type="ARBA" id="ARBA00023204"/>
    </source>
</evidence>
<dbReference type="InterPro" id="IPR023170">
    <property type="entry name" value="HhH_base_excis_C"/>
</dbReference>
<dbReference type="GO" id="GO:0046872">
    <property type="term" value="F:metal ion binding"/>
    <property type="evidence" value="ECO:0007669"/>
    <property type="project" value="UniProtKB-KW"/>
</dbReference>
<keyword evidence="7" id="KW-0408">Iron</keyword>
<dbReference type="InterPro" id="IPR004035">
    <property type="entry name" value="Endouclease-III_FeS-bd_BS"/>
</dbReference>
<dbReference type="AlphaFoldDB" id="A0A6J4HYL1"/>
<evidence type="ECO:0000256" key="11">
    <source>
        <dbReference type="SAM" id="MobiDB-lite"/>
    </source>
</evidence>
<dbReference type="SUPFAM" id="SSF48150">
    <property type="entry name" value="DNA-glycosylase"/>
    <property type="match status" value="1"/>
</dbReference>
<dbReference type="GO" id="GO:0003677">
    <property type="term" value="F:DNA binding"/>
    <property type="evidence" value="ECO:0007669"/>
    <property type="project" value="InterPro"/>
</dbReference>
<dbReference type="EC" id="4.2.99.18" evidence="13"/>
<dbReference type="Pfam" id="PF00730">
    <property type="entry name" value="HhH-GPD"/>
    <property type="match status" value="1"/>
</dbReference>
<evidence type="ECO:0000256" key="5">
    <source>
        <dbReference type="ARBA" id="ARBA00022763"/>
    </source>
</evidence>
<dbReference type="GO" id="GO:0140078">
    <property type="term" value="F:class I DNA-(apurinic or apyrimidinic site) endonuclease activity"/>
    <property type="evidence" value="ECO:0007669"/>
    <property type="project" value="UniProtKB-EC"/>
</dbReference>
<evidence type="ECO:0000256" key="1">
    <source>
        <dbReference type="ARBA" id="ARBA00001966"/>
    </source>
</evidence>
<keyword evidence="13" id="KW-0255">Endonuclease</keyword>
<dbReference type="GO" id="GO:0006284">
    <property type="term" value="P:base-excision repair"/>
    <property type="evidence" value="ECO:0007669"/>
    <property type="project" value="InterPro"/>
</dbReference>
<comment type="similarity">
    <text evidence="2">Belongs to the Nth/MutY family.</text>
</comment>
<evidence type="ECO:0000259" key="12">
    <source>
        <dbReference type="SMART" id="SM00478"/>
    </source>
</evidence>
<evidence type="ECO:0000256" key="6">
    <source>
        <dbReference type="ARBA" id="ARBA00022801"/>
    </source>
</evidence>
<accession>A0A6J4HYL1</accession>
<evidence type="ECO:0000256" key="3">
    <source>
        <dbReference type="ARBA" id="ARBA00022485"/>
    </source>
</evidence>
<sequence>MSKPAAARRAGASAPLLRPLADAGRTALALEAHRRLCEAYHCPIAYFHALPPLDELVSSLLSHRTRNADSARAFRSLRDRFPTWEAVRDAPVDEVERAIAGVTWPEAKAPALQRTLRAITEQRGGLDLDHLADMEPAAARAWLASLPGIGPKTAAAVLSFSALRGRALPVDSHHHRVAQRIGLIPHSLPVGPSHAVLEALLPPEWDAQQVYDHHEVFMLHGQRCCFFRSPACGRCVLLDLCPEGQSRRAGGARRTLEPVLDPPGAV</sequence>
<feature type="domain" description="HhH-GPD" evidence="12">
    <location>
        <begin position="61"/>
        <end position="223"/>
    </location>
</feature>
<evidence type="ECO:0000313" key="13">
    <source>
        <dbReference type="EMBL" id="CAA9235251.1"/>
    </source>
</evidence>
<evidence type="ECO:0000256" key="8">
    <source>
        <dbReference type="ARBA" id="ARBA00023014"/>
    </source>
</evidence>
<keyword evidence="10" id="KW-0326">Glycosidase</keyword>
<organism evidence="13">
    <name type="scientific">uncultured Acetobacteraceae bacterium</name>
    <dbReference type="NCBI Taxonomy" id="169975"/>
    <lineage>
        <taxon>Bacteria</taxon>
        <taxon>Pseudomonadati</taxon>
        <taxon>Pseudomonadota</taxon>
        <taxon>Alphaproteobacteria</taxon>
        <taxon>Acetobacterales</taxon>
        <taxon>Acetobacteraceae</taxon>
        <taxon>environmental samples</taxon>
    </lineage>
</organism>
<keyword evidence="6" id="KW-0378">Hydrolase</keyword>
<dbReference type="PROSITE" id="PS00764">
    <property type="entry name" value="ENDONUCLEASE_III_1"/>
    <property type="match status" value="1"/>
</dbReference>
<dbReference type="InterPro" id="IPR000445">
    <property type="entry name" value="HhH_motif"/>
</dbReference>
<evidence type="ECO:0000256" key="2">
    <source>
        <dbReference type="ARBA" id="ARBA00008343"/>
    </source>
</evidence>
<keyword evidence="8" id="KW-0411">Iron-sulfur</keyword>
<dbReference type="SMART" id="SM00478">
    <property type="entry name" value="ENDO3c"/>
    <property type="match status" value="1"/>
</dbReference>